<feature type="transmembrane region" description="Helical" evidence="13">
    <location>
        <begin position="556"/>
        <end position="575"/>
    </location>
</feature>
<organism evidence="15 16">
    <name type="scientific">Coemansia javaensis</name>
    <dbReference type="NCBI Taxonomy" id="2761396"/>
    <lineage>
        <taxon>Eukaryota</taxon>
        <taxon>Fungi</taxon>
        <taxon>Fungi incertae sedis</taxon>
        <taxon>Zoopagomycota</taxon>
        <taxon>Kickxellomycotina</taxon>
        <taxon>Kickxellomycetes</taxon>
        <taxon>Kickxellales</taxon>
        <taxon>Kickxellaceae</taxon>
        <taxon>Coemansia</taxon>
    </lineage>
</organism>
<evidence type="ECO:0000313" key="16">
    <source>
        <dbReference type="Proteomes" id="UP001140217"/>
    </source>
</evidence>
<evidence type="ECO:0000256" key="6">
    <source>
        <dbReference type="ARBA" id="ARBA00022679"/>
    </source>
</evidence>
<feature type="transmembrane region" description="Helical" evidence="13">
    <location>
        <begin position="455"/>
        <end position="474"/>
    </location>
</feature>
<dbReference type="InterPro" id="IPR017850">
    <property type="entry name" value="Alkaline_phosphatase_core_sf"/>
</dbReference>
<dbReference type="GO" id="GO:0005789">
    <property type="term" value="C:endoplasmic reticulum membrane"/>
    <property type="evidence" value="ECO:0007669"/>
    <property type="project" value="UniProtKB-SubCell"/>
</dbReference>
<evidence type="ECO:0000256" key="5">
    <source>
        <dbReference type="ARBA" id="ARBA00022502"/>
    </source>
</evidence>
<dbReference type="Proteomes" id="UP001140217">
    <property type="component" value="Unassembled WGS sequence"/>
</dbReference>
<evidence type="ECO:0000256" key="13">
    <source>
        <dbReference type="RuleBase" id="RU367138"/>
    </source>
</evidence>
<keyword evidence="11" id="KW-0325">Glycoprotein</keyword>
<feature type="domain" description="GPI ethanolamine phosphate transferase 1 C-terminal" evidence="14">
    <location>
        <begin position="444"/>
        <end position="921"/>
    </location>
</feature>
<feature type="transmembrane region" description="Helical" evidence="13">
    <location>
        <begin position="928"/>
        <end position="958"/>
    </location>
</feature>
<comment type="pathway">
    <text evidence="2 13">Glycolipid biosynthesis; glycosylphosphatidylinositol-anchor biosynthesis.</text>
</comment>
<feature type="transmembrane region" description="Helical" evidence="13">
    <location>
        <begin position="861"/>
        <end position="885"/>
    </location>
</feature>
<dbReference type="EC" id="2.-.-.-" evidence="13"/>
<keyword evidence="8 13" id="KW-0256">Endoplasmic reticulum</keyword>
<dbReference type="CDD" id="cd16020">
    <property type="entry name" value="GPI_EPT_1"/>
    <property type="match status" value="1"/>
</dbReference>
<keyword evidence="6 13" id="KW-0808">Transferase</keyword>
<comment type="function">
    <text evidence="12 13">Ethanolamine phosphate transferase involved in glycosylphosphatidylinositol-anchor biosynthesis. Transfers ethanolamine phosphate to the first alpha-1,4-linked mannose of the glycosylphosphatidylinositol precursor of GPI-anchor.</text>
</comment>
<evidence type="ECO:0000256" key="2">
    <source>
        <dbReference type="ARBA" id="ARBA00004687"/>
    </source>
</evidence>
<feature type="transmembrane region" description="Helical" evidence="13">
    <location>
        <begin position="631"/>
        <end position="649"/>
    </location>
</feature>
<evidence type="ECO:0000256" key="8">
    <source>
        <dbReference type="ARBA" id="ARBA00022824"/>
    </source>
</evidence>
<evidence type="ECO:0000256" key="11">
    <source>
        <dbReference type="ARBA" id="ARBA00023180"/>
    </source>
</evidence>
<sequence>MIPATRNGLLLIGVLFHVVYLRSIFDIYFRSPLVHGMTPHRVELPAPAKRLVLFVADGLRADKIYEPHHNATSGTTEELAPYLLGKIRTEASWGVSHTRVPTESRPGHVAAIAGFYEDVSAVTKGWKMNPVEFDSVFNESRHTWSFGSPDILPMFAHGASDRSRVDTFMYPPEFEDFSGNGDRLDTWVFDEAARFLARAAEPGSALNALMHQDRVVFFFHLLGIDSNGHGFKPYSDEYLGNIRHVDRGIRRLVEQLEAFYGDDGQTAYVFTADHGMNDRGAHGDGHPDNTRTPLIAWGAGVARTEPAPAGQTAPGHDGFSRGWRLGRYERKDVNQADIAPLMAALIGASFPLNSVGTLPLGYLNVSAEFRARAAMANAQQVLEQYRVKHDQKQQTELVFRPYAPLHQEGDAPEHMLARIRRAIDTQQHAQAEAECAQLIRLCIEGLRYFQRYDWLLLRSIVSLGYLGWIAHSLLFIFREYVLPGAPPAARRPRWVAVAGALVFALAAAVFFRQGSPPMYYAYAAFPAYFWTDALQQAALARHIAARYAQARARWRPLAFAAGYVLVLEALVYAYFDRRVYSAAFVLLAVAWPLGVSARFRRRHSALLALWSGSCLLTSVFTLLPVDRNDHLGLVAAGGALVALSGLAAWHYSRSFALPPPGASPEQARRTIARDRLLILAQALLVALAAALGPLTSLETARRGHLPRAHQAACWAVLVVSSLIPLAHGTAFGQPTRDQHYLYRLVTIYLGFAAPFVLLTVSYECVFYFAYAAVLLLWLAIERALYHERAELLLLQAPAGAPRLARLAPHGPGARRLGLSDMRTGIMFLFFVNVAFFGTGNVASLASFSIDSVYRLITVFDPFAMAVLLLFKIFIPFFLVSAAFGVLSRSLELPPFSLFLFVLSTTDVMTVNFFFLVRDDGSWLDIGMSISHFCISGLFVLFTIVLFVFSHALVGSVLIPPPPSSSSSSSSSKKAR</sequence>
<feature type="transmembrane region" description="Helical" evidence="13">
    <location>
        <begin position="824"/>
        <end position="849"/>
    </location>
</feature>
<dbReference type="Pfam" id="PF04987">
    <property type="entry name" value="PigN"/>
    <property type="match status" value="1"/>
</dbReference>
<keyword evidence="10 13" id="KW-0472">Membrane</keyword>
<accession>A0A9W8LGL4</accession>
<dbReference type="GO" id="GO:0006506">
    <property type="term" value="P:GPI anchor biosynthetic process"/>
    <property type="evidence" value="ECO:0007669"/>
    <property type="project" value="UniProtKB-KW"/>
</dbReference>
<keyword evidence="7 13" id="KW-0812">Transmembrane</keyword>
<evidence type="ECO:0000256" key="4">
    <source>
        <dbReference type="ARBA" id="ARBA00020831"/>
    </source>
</evidence>
<dbReference type="Pfam" id="PF01663">
    <property type="entry name" value="Phosphodiest"/>
    <property type="match status" value="1"/>
</dbReference>
<dbReference type="GO" id="GO:0051377">
    <property type="term" value="F:mannose-ethanolamine phosphotransferase activity"/>
    <property type="evidence" value="ECO:0007669"/>
    <property type="project" value="UniProtKB-UniRule"/>
</dbReference>
<feature type="transmembrane region" description="Helical" evidence="13">
    <location>
        <begin position="708"/>
        <end position="728"/>
    </location>
</feature>
<dbReference type="OrthoDB" id="2748310at2759"/>
<name>A0A9W8LGL4_9FUNG</name>
<dbReference type="SUPFAM" id="SSF53649">
    <property type="entry name" value="Alkaline phosphatase-like"/>
    <property type="match status" value="1"/>
</dbReference>
<evidence type="ECO:0000256" key="10">
    <source>
        <dbReference type="ARBA" id="ARBA00023136"/>
    </source>
</evidence>
<dbReference type="AlphaFoldDB" id="A0A9W8LGL4"/>
<keyword evidence="5 13" id="KW-0337">GPI-anchor biosynthesis</keyword>
<comment type="caution">
    <text evidence="15">The sequence shown here is derived from an EMBL/GenBank/DDBJ whole genome shotgun (WGS) entry which is preliminary data.</text>
</comment>
<feature type="transmembrane region" description="Helical" evidence="13">
    <location>
        <begin position="494"/>
        <end position="511"/>
    </location>
</feature>
<feature type="transmembrane region" description="Helical" evidence="13">
    <location>
        <begin position="606"/>
        <end position="625"/>
    </location>
</feature>
<dbReference type="EMBL" id="JANBUL010000125">
    <property type="protein sequence ID" value="KAJ2780796.1"/>
    <property type="molecule type" value="Genomic_DNA"/>
</dbReference>
<evidence type="ECO:0000256" key="3">
    <source>
        <dbReference type="ARBA" id="ARBA00008400"/>
    </source>
</evidence>
<dbReference type="InterPro" id="IPR017852">
    <property type="entry name" value="GPI_EtnP_transferase_1_C"/>
</dbReference>
<feature type="transmembrane region" description="Helical" evidence="13">
    <location>
        <begin position="676"/>
        <end position="696"/>
    </location>
</feature>
<dbReference type="FunFam" id="3.40.720.10:FF:000015">
    <property type="entry name" value="GPI ethanolamine phosphate transferase 1"/>
    <property type="match status" value="1"/>
</dbReference>
<protein>
    <recommendedName>
        <fullName evidence="4 13">GPI ethanolamine phosphate transferase 1</fullName>
        <ecNumber evidence="13">2.-.-.-</ecNumber>
    </recommendedName>
</protein>
<evidence type="ECO:0000256" key="1">
    <source>
        <dbReference type="ARBA" id="ARBA00004477"/>
    </source>
</evidence>
<dbReference type="InterPro" id="IPR007070">
    <property type="entry name" value="GPI_EtnP_transferase_1"/>
</dbReference>
<dbReference type="PANTHER" id="PTHR12250">
    <property type="entry name" value="PHOSPHATIDYLINOSITOL GLYCAN, CLASS N"/>
    <property type="match status" value="1"/>
</dbReference>
<reference evidence="15" key="1">
    <citation type="submission" date="2022-07" db="EMBL/GenBank/DDBJ databases">
        <title>Phylogenomic reconstructions and comparative analyses of Kickxellomycotina fungi.</title>
        <authorList>
            <person name="Reynolds N.K."/>
            <person name="Stajich J.E."/>
            <person name="Barry K."/>
            <person name="Grigoriev I.V."/>
            <person name="Crous P."/>
            <person name="Smith M.E."/>
        </authorList>
    </citation>
    <scope>NUCLEOTIDE SEQUENCE</scope>
    <source>
        <strain evidence="15">NBRC 105414</strain>
    </source>
</reference>
<gene>
    <name evidence="15" type="primary">MCD4</name>
    <name evidence="15" type="ORF">H4R18_003264</name>
</gene>
<keyword evidence="9 13" id="KW-1133">Transmembrane helix</keyword>
<dbReference type="InterPro" id="IPR037671">
    <property type="entry name" value="PIGN_N"/>
</dbReference>
<feature type="transmembrane region" description="Helical" evidence="13">
    <location>
        <begin position="341"/>
        <end position="365"/>
    </location>
</feature>
<comment type="similarity">
    <text evidence="3 13">Belongs to the PIGG/PIGN/PIGO family. PIGN subfamily.</text>
</comment>
<feature type="transmembrane region" description="Helical" evidence="13">
    <location>
        <begin position="766"/>
        <end position="785"/>
    </location>
</feature>
<comment type="subcellular location">
    <subcellularLocation>
        <location evidence="1 13">Endoplasmic reticulum membrane</location>
        <topology evidence="1 13">Multi-pass membrane protein</topology>
    </subcellularLocation>
</comment>
<keyword evidence="16" id="KW-1185">Reference proteome</keyword>
<proteinExistence type="inferred from homology"/>
<evidence type="ECO:0000256" key="7">
    <source>
        <dbReference type="ARBA" id="ARBA00022692"/>
    </source>
</evidence>
<evidence type="ECO:0000256" key="9">
    <source>
        <dbReference type="ARBA" id="ARBA00022989"/>
    </source>
</evidence>
<dbReference type="PANTHER" id="PTHR12250:SF0">
    <property type="entry name" value="GPI ETHANOLAMINE PHOSPHATE TRANSFERASE 1"/>
    <property type="match status" value="1"/>
</dbReference>
<dbReference type="Gene3D" id="3.40.720.10">
    <property type="entry name" value="Alkaline Phosphatase, subunit A"/>
    <property type="match status" value="1"/>
</dbReference>
<feature type="transmembrane region" description="Helical" evidence="13">
    <location>
        <begin position="740"/>
        <end position="760"/>
    </location>
</feature>
<evidence type="ECO:0000259" key="14">
    <source>
        <dbReference type="Pfam" id="PF04987"/>
    </source>
</evidence>
<feature type="transmembrane region" description="Helical" evidence="13">
    <location>
        <begin position="897"/>
        <end position="916"/>
    </location>
</feature>
<dbReference type="InterPro" id="IPR002591">
    <property type="entry name" value="Phosphodiest/P_Trfase"/>
</dbReference>
<evidence type="ECO:0000313" key="15">
    <source>
        <dbReference type="EMBL" id="KAJ2780796.1"/>
    </source>
</evidence>
<feature type="transmembrane region" description="Helical" evidence="13">
    <location>
        <begin position="581"/>
        <end position="599"/>
    </location>
</feature>
<evidence type="ECO:0000256" key="12">
    <source>
        <dbReference type="ARBA" id="ARBA00024850"/>
    </source>
</evidence>